<dbReference type="Proteomes" id="UP001233271">
    <property type="component" value="Chromosome 6"/>
</dbReference>
<feature type="region of interest" description="Disordered" evidence="1">
    <location>
        <begin position="1"/>
        <end position="51"/>
    </location>
</feature>
<accession>A0AA48L9L1</accession>
<dbReference type="AlphaFoldDB" id="A0AA48L9L1"/>
<organism evidence="2 3">
    <name type="scientific">Cutaneotrichosporon cavernicola</name>
    <dbReference type="NCBI Taxonomy" id="279322"/>
    <lineage>
        <taxon>Eukaryota</taxon>
        <taxon>Fungi</taxon>
        <taxon>Dikarya</taxon>
        <taxon>Basidiomycota</taxon>
        <taxon>Agaricomycotina</taxon>
        <taxon>Tremellomycetes</taxon>
        <taxon>Trichosporonales</taxon>
        <taxon>Trichosporonaceae</taxon>
        <taxon>Cutaneotrichosporon</taxon>
    </lineage>
</organism>
<dbReference type="GeneID" id="85498246"/>
<name>A0AA48L9L1_9TREE</name>
<gene>
    <name evidence="2" type="ORF">CcaverHIS019_0608350</name>
</gene>
<evidence type="ECO:0000313" key="3">
    <source>
        <dbReference type="Proteomes" id="UP001233271"/>
    </source>
</evidence>
<dbReference type="EMBL" id="AP028217">
    <property type="protein sequence ID" value="BEI94376.1"/>
    <property type="molecule type" value="Genomic_DNA"/>
</dbReference>
<evidence type="ECO:0000313" key="2">
    <source>
        <dbReference type="EMBL" id="BEI94376.1"/>
    </source>
</evidence>
<proteinExistence type="predicted"/>
<dbReference type="RefSeq" id="XP_060459641.1">
    <property type="nucleotide sequence ID" value="XM_060603337.1"/>
</dbReference>
<reference evidence="2" key="1">
    <citation type="journal article" date="2023" name="BMC Genomics">
        <title>Chromosome-level genome assemblies of Cutaneotrichosporon spp. (Trichosporonales, Basidiomycota) reveal imbalanced evolution between nucleotide sequences and chromosome synteny.</title>
        <authorList>
            <person name="Kobayashi Y."/>
            <person name="Kayamori A."/>
            <person name="Aoki K."/>
            <person name="Shiwa Y."/>
            <person name="Matsutani M."/>
            <person name="Fujita N."/>
            <person name="Sugita T."/>
            <person name="Iwasaki W."/>
            <person name="Tanaka N."/>
            <person name="Takashima M."/>
        </authorList>
    </citation>
    <scope>NUCLEOTIDE SEQUENCE</scope>
    <source>
        <strain evidence="2">HIS019</strain>
    </source>
</reference>
<keyword evidence="3" id="KW-1185">Reference proteome</keyword>
<evidence type="ECO:0000256" key="1">
    <source>
        <dbReference type="SAM" id="MobiDB-lite"/>
    </source>
</evidence>
<protein>
    <submittedName>
        <fullName evidence="2">Uncharacterized protein</fullName>
    </submittedName>
</protein>
<dbReference type="KEGG" id="ccac:CcaHIS019_0608350"/>
<feature type="compositionally biased region" description="Pro residues" evidence="1">
    <location>
        <begin position="38"/>
        <end position="48"/>
    </location>
</feature>
<sequence>MPFNQLKRLDTARWPPGYPHTPSLAPQALATRPKAASSPPPAPTPPPAHTMSPVYSYNTNLALFVFATVMWSMSQVAKAKDEEPEV</sequence>